<gene>
    <name evidence="2" type="ORF">PSFLO_07003</name>
</gene>
<keyword evidence="1" id="KW-0472">Membrane</keyword>
<evidence type="ECO:0000313" key="3">
    <source>
        <dbReference type="Proteomes" id="UP000323386"/>
    </source>
</evidence>
<keyword evidence="1" id="KW-1133">Transmembrane helix</keyword>
<dbReference type="AlphaFoldDB" id="A0A5C3FDI3"/>
<dbReference type="EMBL" id="OOIP01000028">
    <property type="protein sequence ID" value="SPO41521.1"/>
    <property type="molecule type" value="Genomic_DNA"/>
</dbReference>
<accession>A0A5C3FDI3</accession>
<feature type="transmembrane region" description="Helical" evidence="1">
    <location>
        <begin position="6"/>
        <end position="32"/>
    </location>
</feature>
<dbReference type="Proteomes" id="UP000323386">
    <property type="component" value="Unassembled WGS sequence"/>
</dbReference>
<reference evidence="2 3" key="1">
    <citation type="submission" date="2018-03" db="EMBL/GenBank/DDBJ databases">
        <authorList>
            <person name="Guldener U."/>
        </authorList>
    </citation>
    <scope>NUCLEOTIDE SEQUENCE [LARGE SCALE GENOMIC DNA]</scope>
    <source>
        <strain evidence="2 3">DAOM196992</strain>
    </source>
</reference>
<protein>
    <submittedName>
        <fullName evidence="2">Uncharacterized protein</fullName>
    </submittedName>
</protein>
<keyword evidence="3" id="KW-1185">Reference proteome</keyword>
<keyword evidence="1" id="KW-0812">Transmembrane</keyword>
<evidence type="ECO:0000313" key="2">
    <source>
        <dbReference type="EMBL" id="SPO41521.1"/>
    </source>
</evidence>
<proteinExistence type="predicted"/>
<evidence type="ECO:0000256" key="1">
    <source>
        <dbReference type="SAM" id="Phobius"/>
    </source>
</evidence>
<name>A0A5C3FDI3_9BASI</name>
<organism evidence="2 3">
    <name type="scientific">Pseudozyma flocculosa</name>
    <dbReference type="NCBI Taxonomy" id="84751"/>
    <lineage>
        <taxon>Eukaryota</taxon>
        <taxon>Fungi</taxon>
        <taxon>Dikarya</taxon>
        <taxon>Basidiomycota</taxon>
        <taxon>Ustilaginomycotina</taxon>
        <taxon>Ustilaginomycetes</taxon>
        <taxon>Ustilaginales</taxon>
        <taxon>Ustilaginaceae</taxon>
        <taxon>Pseudozyma</taxon>
    </lineage>
</organism>
<sequence length="50" mass="5758">MEVPTLVVWLVGVAILYLFFALYKASFAAILYKQRKLEDGTVRDAFDLDF</sequence>